<feature type="compositionally biased region" description="Polar residues" evidence="1">
    <location>
        <begin position="517"/>
        <end position="542"/>
    </location>
</feature>
<dbReference type="InterPro" id="IPR054289">
    <property type="entry name" value="DUF7025"/>
</dbReference>
<gene>
    <name evidence="3" type="ORF">CSOJ01_03910</name>
</gene>
<dbReference type="InterPro" id="IPR027417">
    <property type="entry name" value="P-loop_NTPase"/>
</dbReference>
<accession>A0A8H6JKN5</accession>
<dbReference type="Pfam" id="PF00004">
    <property type="entry name" value="AAA"/>
    <property type="match status" value="1"/>
</dbReference>
<dbReference type="PANTHER" id="PTHR46411">
    <property type="entry name" value="FAMILY ATPASE, PUTATIVE-RELATED"/>
    <property type="match status" value="1"/>
</dbReference>
<reference evidence="3 4" key="1">
    <citation type="journal article" date="2020" name="Phytopathology">
        <title>Genome Sequence Resources of Colletotrichum truncatum, C. plurivorum, C. musicola, and C. sojae: Four Species Pathogenic to Soybean (Glycine max).</title>
        <authorList>
            <person name="Rogerio F."/>
            <person name="Boufleur T.R."/>
            <person name="Ciampi-Guillardi M."/>
            <person name="Sukno S.A."/>
            <person name="Thon M.R."/>
            <person name="Massola Junior N.S."/>
            <person name="Baroncelli R."/>
        </authorList>
    </citation>
    <scope>NUCLEOTIDE SEQUENCE [LARGE SCALE GENOMIC DNA]</scope>
    <source>
        <strain evidence="3 4">LFN0009</strain>
    </source>
</reference>
<feature type="compositionally biased region" description="Acidic residues" evidence="1">
    <location>
        <begin position="1110"/>
        <end position="1128"/>
    </location>
</feature>
<feature type="region of interest" description="Disordered" evidence="1">
    <location>
        <begin position="506"/>
        <end position="543"/>
    </location>
</feature>
<dbReference type="InterPro" id="IPR003593">
    <property type="entry name" value="AAA+_ATPase"/>
</dbReference>
<feature type="compositionally biased region" description="Basic and acidic residues" evidence="1">
    <location>
        <begin position="68"/>
        <end position="90"/>
    </location>
</feature>
<comment type="caution">
    <text evidence="3">The sequence shown here is derived from an EMBL/GenBank/DDBJ whole genome shotgun (WGS) entry which is preliminary data.</text>
</comment>
<evidence type="ECO:0000313" key="4">
    <source>
        <dbReference type="Proteomes" id="UP000652219"/>
    </source>
</evidence>
<feature type="compositionally biased region" description="Low complexity" evidence="1">
    <location>
        <begin position="1062"/>
        <end position="1076"/>
    </location>
</feature>
<dbReference type="SUPFAM" id="SSF52540">
    <property type="entry name" value="P-loop containing nucleoside triphosphate hydrolases"/>
    <property type="match status" value="1"/>
</dbReference>
<dbReference type="Pfam" id="PF23232">
    <property type="entry name" value="AAA_lid_13"/>
    <property type="match status" value="1"/>
</dbReference>
<feature type="region of interest" description="Disordered" evidence="1">
    <location>
        <begin position="35"/>
        <end position="101"/>
    </location>
</feature>
<evidence type="ECO:0000313" key="3">
    <source>
        <dbReference type="EMBL" id="KAF6814687.1"/>
    </source>
</evidence>
<dbReference type="Gene3D" id="3.40.50.300">
    <property type="entry name" value="P-loop containing nucleotide triphosphate hydrolases"/>
    <property type="match status" value="1"/>
</dbReference>
<evidence type="ECO:0000259" key="2">
    <source>
        <dbReference type="SMART" id="SM00382"/>
    </source>
</evidence>
<dbReference type="GO" id="GO:0005524">
    <property type="term" value="F:ATP binding"/>
    <property type="evidence" value="ECO:0007669"/>
    <property type="project" value="InterPro"/>
</dbReference>
<organism evidence="3 4">
    <name type="scientific">Colletotrichum sojae</name>
    <dbReference type="NCBI Taxonomy" id="2175907"/>
    <lineage>
        <taxon>Eukaryota</taxon>
        <taxon>Fungi</taxon>
        <taxon>Dikarya</taxon>
        <taxon>Ascomycota</taxon>
        <taxon>Pezizomycotina</taxon>
        <taxon>Sordariomycetes</taxon>
        <taxon>Hypocreomycetidae</taxon>
        <taxon>Glomerellales</taxon>
        <taxon>Glomerellaceae</taxon>
        <taxon>Colletotrichum</taxon>
        <taxon>Colletotrichum orchidearum species complex</taxon>
    </lineage>
</organism>
<dbReference type="Pfam" id="PF22942">
    <property type="entry name" value="DUF7025"/>
    <property type="match status" value="1"/>
</dbReference>
<feature type="region of interest" description="Disordered" evidence="1">
    <location>
        <begin position="949"/>
        <end position="1145"/>
    </location>
</feature>
<name>A0A8H6JKN5_9PEZI</name>
<dbReference type="AlphaFoldDB" id="A0A8H6JKN5"/>
<dbReference type="GO" id="GO:0016887">
    <property type="term" value="F:ATP hydrolysis activity"/>
    <property type="evidence" value="ECO:0007669"/>
    <property type="project" value="InterPro"/>
</dbReference>
<dbReference type="InterPro" id="IPR003959">
    <property type="entry name" value="ATPase_AAA_core"/>
</dbReference>
<dbReference type="CDD" id="cd19481">
    <property type="entry name" value="RecA-like_protease"/>
    <property type="match status" value="1"/>
</dbReference>
<dbReference type="SMART" id="SM00382">
    <property type="entry name" value="AAA"/>
    <property type="match status" value="1"/>
</dbReference>
<dbReference type="PANTHER" id="PTHR46411:SF3">
    <property type="entry name" value="AAA+ ATPASE DOMAIN-CONTAINING PROTEIN"/>
    <property type="match status" value="1"/>
</dbReference>
<dbReference type="Proteomes" id="UP000652219">
    <property type="component" value="Unassembled WGS sequence"/>
</dbReference>
<dbReference type="EMBL" id="WIGN01000041">
    <property type="protein sequence ID" value="KAF6814687.1"/>
    <property type="molecule type" value="Genomic_DNA"/>
</dbReference>
<keyword evidence="4" id="KW-1185">Reference proteome</keyword>
<evidence type="ECO:0000256" key="1">
    <source>
        <dbReference type="SAM" id="MobiDB-lite"/>
    </source>
</evidence>
<feature type="compositionally biased region" description="Low complexity" evidence="1">
    <location>
        <begin position="52"/>
        <end position="67"/>
    </location>
</feature>
<proteinExistence type="predicted"/>
<protein>
    <submittedName>
        <fullName evidence="3">AAA family</fullName>
    </submittedName>
</protein>
<sequence length="1145" mass="127808">MMSPPLEAVVVADKPTGVPEVAALDKEQVVVVETATPIQQAPVPANGTVSGAEATTTTAAAQTPSTDTPKDDALASDAGKTEASDGKDSPEGTGADKSSPLKVSVGEYNYEDFKNRGEEGYHVIELLIGSDNLPEEVNRENFRRSDMASAMGRRRDFKPKDGSSSETWVQRIRIHSPIILQYLSEVMRPPSWKTKGPRVFFRPFKCLMHYHPRMREALAELEKQVGEEQRGELSPTAESKGINVLHHDNGDVGSKTAGTQADATGHENNWDRAAALNHLRCYVDFMDKRIIPLQDMFKKADQRMVRFNDLWYLFNVPDYIYAPAGPSTRDSAGSRRVNGRYQTAFHLYCKTLSVVNDGEPDDFRVKDNLLELECYYIDHDGGSYGPVKQSFGIDAYDGYRDIRDLAVYPMRFADGHESIRAQLRAQGKLFRRFVQAKRVSCKGWTVTGPPVGANDGDGQSSPDYIDSEVIIDLDETIRRKPEWKPKFWLAHRHEVFSEFWQSGEDDMPIRHWPGPNDQENTSNGNNSNQSPDKNAITNNTKLNDSMNNNISNNTGSQPLCSIHEATQLDDDTEARLRRHQHSSPWAYFVYVLRQRRFAMVDVFSLEELLPQGTIFNDLRIDESHRIIVQSLVADHFEKRQLQRQKPGLGLANQDLVRGKGSGLFILLHGVPGVGKTATAEAVAQANNKPLFTITCGDLGLTPDTGEMKLNEVFQLAHLWDCVLLLDEADIFLAKRDTFNLKRNALVSVFLRVLEYYSGILFLTTNRVGIIDEAFKSRIHISLYYEPLSRQQTIEIFRVNIRKLRGMEDTKEKLLGGDQKEQQQHPRLRIKATSIIDYAGQHYDMYEDAPHLRWNGRQIRNAFQIASSLAHYNIRSRGSISQPNLADTTAGGASDEPVAYPVLDAKQFDKVAEAVERFGQYLDETKAKTDADQARIENVRADHVRNENFKPLRSQHASPFGQPVTPSPTTSRRSAGGLQQQQQQQRRVPNYGVSPPPQAAIDAGGARGQGRGRSSAQPAPMQKPGQLHGTGPGIRESLPPSMPARTRPQAQPQYRSPAPGRVQQQQQQQQGQAAGRRTTQHPPPLQHDLNDDYNDEILDPAGADPGNYGAYEEEGSAQGYEEDYDDEVPEAQAAQAGGAGVEDYDD</sequence>
<feature type="domain" description="AAA+ ATPase" evidence="2">
    <location>
        <begin position="661"/>
        <end position="788"/>
    </location>
</feature>
<dbReference type="InterPro" id="IPR056599">
    <property type="entry name" value="AAA_lid_fung"/>
</dbReference>